<dbReference type="InterPro" id="IPR001128">
    <property type="entry name" value="Cyt_P450"/>
</dbReference>
<evidence type="ECO:0000256" key="1">
    <source>
        <dbReference type="ARBA" id="ARBA00004370"/>
    </source>
</evidence>
<organism evidence="14 15">
    <name type="scientific">Capsicum annuum</name>
    <name type="common">Capsicum pepper</name>
    <dbReference type="NCBI Taxonomy" id="4072"/>
    <lineage>
        <taxon>Eukaryota</taxon>
        <taxon>Viridiplantae</taxon>
        <taxon>Streptophyta</taxon>
        <taxon>Embryophyta</taxon>
        <taxon>Tracheophyta</taxon>
        <taxon>Spermatophyta</taxon>
        <taxon>Magnoliopsida</taxon>
        <taxon>eudicotyledons</taxon>
        <taxon>Gunneridae</taxon>
        <taxon>Pentapetalae</taxon>
        <taxon>asterids</taxon>
        <taxon>lamiids</taxon>
        <taxon>Solanales</taxon>
        <taxon>Solanaceae</taxon>
        <taxon>Solanoideae</taxon>
        <taxon>Capsiceae</taxon>
        <taxon>Capsicum</taxon>
    </lineage>
</organism>
<dbReference type="Gramene" id="PHT76982">
    <property type="protein sequence ID" value="PHT76982"/>
    <property type="gene ID" value="T459_20504"/>
</dbReference>
<dbReference type="InterPro" id="IPR036396">
    <property type="entry name" value="Cyt_P450_sf"/>
</dbReference>
<dbReference type="AlphaFoldDB" id="A0A2G2Z4P6"/>
<dbReference type="InterPro" id="IPR002401">
    <property type="entry name" value="Cyt_P450_E_grp-I"/>
</dbReference>
<keyword evidence="15" id="KW-1185">Reference proteome</keyword>
<comment type="caution">
    <text evidence="14">The sequence shown here is derived from an EMBL/GenBank/DDBJ whole genome shotgun (WGS) entry which is preliminary data.</text>
</comment>
<reference evidence="14 15" key="2">
    <citation type="journal article" date="2017" name="Genome Biol.">
        <title>New reference genome sequences of hot pepper reveal the massive evolution of plant disease-resistance genes by retroduplication.</title>
        <authorList>
            <person name="Kim S."/>
            <person name="Park J."/>
            <person name="Yeom S.I."/>
            <person name="Kim Y.M."/>
            <person name="Seo E."/>
            <person name="Kim K.T."/>
            <person name="Kim M.S."/>
            <person name="Lee J.M."/>
            <person name="Cheong K."/>
            <person name="Shin H.S."/>
            <person name="Kim S.B."/>
            <person name="Han K."/>
            <person name="Lee J."/>
            <person name="Park M."/>
            <person name="Lee H.A."/>
            <person name="Lee H.Y."/>
            <person name="Lee Y."/>
            <person name="Oh S."/>
            <person name="Lee J.H."/>
            <person name="Choi E."/>
            <person name="Choi E."/>
            <person name="Lee S.E."/>
            <person name="Jeon J."/>
            <person name="Kim H."/>
            <person name="Choi G."/>
            <person name="Song H."/>
            <person name="Lee J."/>
            <person name="Lee S.C."/>
            <person name="Kwon J.K."/>
            <person name="Lee H.Y."/>
            <person name="Koo N."/>
            <person name="Hong Y."/>
            <person name="Kim R.W."/>
            <person name="Kang W.H."/>
            <person name="Huh J.H."/>
            <person name="Kang B.C."/>
            <person name="Yang T.J."/>
            <person name="Lee Y.H."/>
            <person name="Bennetzen J.L."/>
            <person name="Choi D."/>
        </authorList>
    </citation>
    <scope>NUCLEOTIDE SEQUENCE [LARGE SCALE GENOMIC DNA]</scope>
    <source>
        <strain evidence="15">cv. CM334</strain>
    </source>
</reference>
<evidence type="ECO:0000256" key="12">
    <source>
        <dbReference type="RuleBase" id="RU000461"/>
    </source>
</evidence>
<dbReference type="PRINTS" id="PR00463">
    <property type="entry name" value="EP450I"/>
</dbReference>
<dbReference type="GO" id="GO:0016020">
    <property type="term" value="C:membrane"/>
    <property type="evidence" value="ECO:0007669"/>
    <property type="project" value="UniProtKB-SubCell"/>
</dbReference>
<evidence type="ECO:0000313" key="14">
    <source>
        <dbReference type="EMBL" id="PHT76982.1"/>
    </source>
</evidence>
<comment type="cofactor">
    <cofactor evidence="11">
        <name>heme</name>
        <dbReference type="ChEBI" id="CHEBI:30413"/>
    </cofactor>
</comment>
<dbReference type="EMBL" id="AYRZ02000007">
    <property type="protein sequence ID" value="PHT76982.1"/>
    <property type="molecule type" value="Genomic_DNA"/>
</dbReference>
<dbReference type="GO" id="GO:0016705">
    <property type="term" value="F:oxidoreductase activity, acting on paired donors, with incorporation or reduction of molecular oxygen"/>
    <property type="evidence" value="ECO:0007669"/>
    <property type="project" value="InterPro"/>
</dbReference>
<dbReference type="PANTHER" id="PTHR24282:SF250">
    <property type="entry name" value="CYTOCHROME P450 CYP72A219-LIKE"/>
    <property type="match status" value="1"/>
</dbReference>
<comment type="subcellular location">
    <subcellularLocation>
        <location evidence="1">Membrane</location>
    </subcellularLocation>
</comment>
<dbReference type="PRINTS" id="PR00385">
    <property type="entry name" value="P450"/>
</dbReference>
<evidence type="ECO:0000256" key="7">
    <source>
        <dbReference type="ARBA" id="ARBA00023002"/>
    </source>
</evidence>
<keyword evidence="10 13" id="KW-0472">Membrane</keyword>
<evidence type="ECO:0000256" key="9">
    <source>
        <dbReference type="ARBA" id="ARBA00023033"/>
    </source>
</evidence>
<reference evidence="14 15" key="1">
    <citation type="journal article" date="2014" name="Nat. Genet.">
        <title>Genome sequence of the hot pepper provides insights into the evolution of pungency in Capsicum species.</title>
        <authorList>
            <person name="Kim S."/>
            <person name="Park M."/>
            <person name="Yeom S.I."/>
            <person name="Kim Y.M."/>
            <person name="Lee J.M."/>
            <person name="Lee H.A."/>
            <person name="Seo E."/>
            <person name="Choi J."/>
            <person name="Cheong K."/>
            <person name="Kim K.T."/>
            <person name="Jung K."/>
            <person name="Lee G.W."/>
            <person name="Oh S.K."/>
            <person name="Bae C."/>
            <person name="Kim S.B."/>
            <person name="Lee H.Y."/>
            <person name="Kim S.Y."/>
            <person name="Kim M.S."/>
            <person name="Kang B.C."/>
            <person name="Jo Y.D."/>
            <person name="Yang H.B."/>
            <person name="Jeong H.J."/>
            <person name="Kang W.H."/>
            <person name="Kwon J.K."/>
            <person name="Shin C."/>
            <person name="Lim J.Y."/>
            <person name="Park J.H."/>
            <person name="Huh J.H."/>
            <person name="Kim J.S."/>
            <person name="Kim B.D."/>
            <person name="Cohen O."/>
            <person name="Paran I."/>
            <person name="Suh M.C."/>
            <person name="Lee S.B."/>
            <person name="Kim Y.K."/>
            <person name="Shin Y."/>
            <person name="Noh S.J."/>
            <person name="Park J."/>
            <person name="Seo Y.S."/>
            <person name="Kwon S.Y."/>
            <person name="Kim H.A."/>
            <person name="Park J.M."/>
            <person name="Kim H.J."/>
            <person name="Choi S.B."/>
            <person name="Bosland P.W."/>
            <person name="Reeves G."/>
            <person name="Jo S.H."/>
            <person name="Lee B.W."/>
            <person name="Cho H.T."/>
            <person name="Choi H.S."/>
            <person name="Lee M.S."/>
            <person name="Yu Y."/>
            <person name="Do Choi Y."/>
            <person name="Park B.S."/>
            <person name="van Deynze A."/>
            <person name="Ashrafi H."/>
            <person name="Hill T."/>
            <person name="Kim W.T."/>
            <person name="Pai H.S."/>
            <person name="Ahn H.K."/>
            <person name="Yeam I."/>
            <person name="Giovannoni J.J."/>
            <person name="Rose J.K."/>
            <person name="Sorensen I."/>
            <person name="Lee S.J."/>
            <person name="Kim R.W."/>
            <person name="Choi I.Y."/>
            <person name="Choi B.S."/>
            <person name="Lim J.S."/>
            <person name="Lee Y.H."/>
            <person name="Choi D."/>
        </authorList>
    </citation>
    <scope>NUCLEOTIDE SEQUENCE [LARGE SCALE GENOMIC DNA]</scope>
    <source>
        <strain evidence="15">cv. CM334</strain>
    </source>
</reference>
<keyword evidence="5 11" id="KW-0479">Metal-binding</keyword>
<proteinExistence type="inferred from homology"/>
<evidence type="ECO:0000256" key="6">
    <source>
        <dbReference type="ARBA" id="ARBA00022989"/>
    </source>
</evidence>
<evidence type="ECO:0000256" key="5">
    <source>
        <dbReference type="ARBA" id="ARBA00022723"/>
    </source>
</evidence>
<evidence type="ECO:0000256" key="4">
    <source>
        <dbReference type="ARBA" id="ARBA00022692"/>
    </source>
</evidence>
<keyword evidence="3 11" id="KW-0349">Heme</keyword>
<feature type="transmembrane region" description="Helical" evidence="13">
    <location>
        <begin position="41"/>
        <end position="61"/>
    </location>
</feature>
<dbReference type="Gene3D" id="1.10.630.10">
    <property type="entry name" value="Cytochrome P450"/>
    <property type="match status" value="1"/>
</dbReference>
<dbReference type="OMA" id="EDQKWAK"/>
<evidence type="ECO:0000256" key="11">
    <source>
        <dbReference type="PIRSR" id="PIRSR602401-1"/>
    </source>
</evidence>
<evidence type="ECO:0000256" key="2">
    <source>
        <dbReference type="ARBA" id="ARBA00010617"/>
    </source>
</evidence>
<dbReference type="SUPFAM" id="SSF48264">
    <property type="entry name" value="Cytochrome P450"/>
    <property type="match status" value="1"/>
</dbReference>
<dbReference type="GO" id="GO:0005506">
    <property type="term" value="F:iron ion binding"/>
    <property type="evidence" value="ECO:0007669"/>
    <property type="project" value="InterPro"/>
</dbReference>
<evidence type="ECO:0000256" key="3">
    <source>
        <dbReference type="ARBA" id="ARBA00022617"/>
    </source>
</evidence>
<keyword evidence="8 11" id="KW-0408">Iron</keyword>
<dbReference type="GO" id="GO:0004497">
    <property type="term" value="F:monooxygenase activity"/>
    <property type="evidence" value="ECO:0000318"/>
    <property type="project" value="GO_Central"/>
</dbReference>
<dbReference type="OrthoDB" id="1470350at2759"/>
<dbReference type="InterPro" id="IPR017972">
    <property type="entry name" value="Cyt_P450_CS"/>
</dbReference>
<dbReference type="PANTHER" id="PTHR24282">
    <property type="entry name" value="CYTOCHROME P450 FAMILY MEMBER"/>
    <property type="match status" value="1"/>
</dbReference>
<keyword evidence="9 12" id="KW-0503">Monooxygenase</keyword>
<keyword evidence="6 13" id="KW-1133">Transmembrane helix</keyword>
<dbReference type="Pfam" id="PF00067">
    <property type="entry name" value="p450"/>
    <property type="match status" value="1"/>
</dbReference>
<evidence type="ECO:0000256" key="13">
    <source>
        <dbReference type="SAM" id="Phobius"/>
    </source>
</evidence>
<protein>
    <submittedName>
        <fullName evidence="14">Cytochrome</fullName>
    </submittedName>
</protein>
<dbReference type="SMR" id="A0A2G2Z4P6"/>
<dbReference type="GO" id="GO:0009753">
    <property type="term" value="P:response to jasmonic acid"/>
    <property type="evidence" value="ECO:0007669"/>
    <property type="project" value="UniProtKB-ARBA"/>
</dbReference>
<comment type="similarity">
    <text evidence="2 12">Belongs to the cytochrome P450 family.</text>
</comment>
<evidence type="ECO:0000256" key="8">
    <source>
        <dbReference type="ARBA" id="ARBA00023004"/>
    </source>
</evidence>
<dbReference type="FunFam" id="1.10.630.10:FF:000029">
    <property type="entry name" value="Cytochrome P450 734A1"/>
    <property type="match status" value="1"/>
</dbReference>
<dbReference type="STRING" id="4072.A0A2G2Z4P6"/>
<sequence>MRLCSHIQRFLYNMAYKWTHKLILSLSISSFFPPNFLTMKMVILILFAALLVMIIWVWRMVNWVWIRPRKLEVCFRKQGLKGHSYTTLYGDTKEMAELTKQAKLKPMRLNDDILPRVLPFHHYTLNKYGNNCFAWIGPEPRIFIMEPELITEIVTNNNIFKKPKPAPLVKLLVSGIASYEDQKWAKHRKILNTAFYTEKLKCMVPAMHKSCEDMINKWEILLCNKNKSCELDVHPYFEDLTSDVISRTAFGSSYEEGMRIFHLQKELAELTRQAFQSVYIPGWRFLPTKRNRRMKAIDNELKDILRKLVSKRETSMNLGEAQDDLLGILLKSNVKEIQENGSKCGMTTDEVIEECKVFYFSGQESSSNLLVWTMVLLSVHQNWQIRAREEVQQVFQNNKPDFEGLNRLKIVTMILNEVLRLYPPAPYIVRKANQETKLGKLIIPPEVTLAIPTIFVHHNQELWGDDVKEFKPERFSQGIANATKNRLCYLPFSWGPRNCIGNNFAMMETKIALAMMLQRFAFELSPSYTHAPTYVVTVQPQCGAHLVLTKL</sequence>
<accession>A0A2G2Z4P6</accession>
<dbReference type="GO" id="GO:0020037">
    <property type="term" value="F:heme binding"/>
    <property type="evidence" value="ECO:0007669"/>
    <property type="project" value="InterPro"/>
</dbReference>
<name>A0A2G2Z4P6_CAPAN</name>
<dbReference type="InterPro" id="IPR050665">
    <property type="entry name" value="Cytochrome_P450_Monooxygen"/>
</dbReference>
<keyword evidence="4 13" id="KW-0812">Transmembrane</keyword>
<evidence type="ECO:0000256" key="10">
    <source>
        <dbReference type="ARBA" id="ARBA00023136"/>
    </source>
</evidence>
<dbReference type="PROSITE" id="PS00086">
    <property type="entry name" value="CYTOCHROME_P450"/>
    <property type="match status" value="1"/>
</dbReference>
<keyword evidence="7 12" id="KW-0560">Oxidoreductase</keyword>
<dbReference type="Proteomes" id="UP000222542">
    <property type="component" value="Unassembled WGS sequence"/>
</dbReference>
<gene>
    <name evidence="14" type="ORF">T459_20504</name>
</gene>
<dbReference type="GO" id="GO:0009820">
    <property type="term" value="P:alkaloid metabolic process"/>
    <property type="evidence" value="ECO:0007669"/>
    <property type="project" value="UniProtKB-ARBA"/>
</dbReference>
<evidence type="ECO:0000313" key="15">
    <source>
        <dbReference type="Proteomes" id="UP000222542"/>
    </source>
</evidence>
<feature type="binding site" description="axial binding residue" evidence="11">
    <location>
        <position position="499"/>
    </location>
    <ligand>
        <name>heme</name>
        <dbReference type="ChEBI" id="CHEBI:30413"/>
    </ligand>
    <ligandPart>
        <name>Fe</name>
        <dbReference type="ChEBI" id="CHEBI:18248"/>
    </ligandPart>
</feature>